<feature type="region of interest" description="Disordered" evidence="17">
    <location>
        <begin position="427"/>
        <end position="455"/>
    </location>
</feature>
<comment type="caution">
    <text evidence="19">The sequence shown here is derived from an EMBL/GenBank/DDBJ whole genome shotgun (WGS) entry which is preliminary data.</text>
</comment>
<reference evidence="19 20" key="1">
    <citation type="submission" date="2023-08" db="EMBL/GenBank/DDBJ databases">
        <title>Annotated Genome Sequence of Vanrija albida AlHP1.</title>
        <authorList>
            <person name="Herzog R."/>
        </authorList>
    </citation>
    <scope>NUCLEOTIDE SEQUENCE [LARGE SCALE GENOMIC DNA]</scope>
    <source>
        <strain evidence="19 20">AlHP1</strain>
    </source>
</reference>
<dbReference type="Proteomes" id="UP001565368">
    <property type="component" value="Unassembled WGS sequence"/>
</dbReference>
<dbReference type="InterPro" id="IPR004843">
    <property type="entry name" value="Calcineurin-like_PHP"/>
</dbReference>
<dbReference type="GeneID" id="95984500"/>
<organism evidence="19 20">
    <name type="scientific">Vanrija albida</name>
    <dbReference type="NCBI Taxonomy" id="181172"/>
    <lineage>
        <taxon>Eukaryota</taxon>
        <taxon>Fungi</taxon>
        <taxon>Dikarya</taxon>
        <taxon>Basidiomycota</taxon>
        <taxon>Agaricomycotina</taxon>
        <taxon>Tremellomycetes</taxon>
        <taxon>Trichosporonales</taxon>
        <taxon>Trichosporonaceae</taxon>
        <taxon>Vanrija</taxon>
    </lineage>
</organism>
<dbReference type="Pfam" id="PF04152">
    <property type="entry name" value="Mre11_DNA_bind"/>
    <property type="match status" value="1"/>
</dbReference>
<dbReference type="InterPro" id="IPR041796">
    <property type="entry name" value="Mre11_N"/>
</dbReference>
<keyword evidence="10 16" id="KW-0378">Hydrolase</keyword>
<keyword evidence="15 16" id="KW-0469">Meiosis</keyword>
<keyword evidence="6 16" id="KW-0540">Nuclease</keyword>
<dbReference type="Gene3D" id="3.60.21.10">
    <property type="match status" value="1"/>
</dbReference>
<evidence type="ECO:0000256" key="12">
    <source>
        <dbReference type="ARBA" id="ARBA00023204"/>
    </source>
</evidence>
<evidence type="ECO:0000256" key="14">
    <source>
        <dbReference type="ARBA" id="ARBA00023242"/>
    </source>
</evidence>
<evidence type="ECO:0000256" key="5">
    <source>
        <dbReference type="ARBA" id="ARBA00022454"/>
    </source>
</evidence>
<dbReference type="PANTHER" id="PTHR10139:SF1">
    <property type="entry name" value="DOUBLE-STRAND BREAK REPAIR PROTEIN MRE11"/>
    <property type="match status" value="1"/>
</dbReference>
<gene>
    <name evidence="19" type="primary">MRE11</name>
    <name evidence="19" type="ORF">Q8F55_003457</name>
</gene>
<sequence length="702" mass="77353">MSQQQPTPSPSRARGFSVAEAAPSIDQPEKDPIRGQDAINTFREILQLAVEEQVDFILLAGDLFHENKPSRTCMHQTIALLRQYTLGDKPISFELLSDPMDGSTPGFSFPAVNYEDPNLNIAIPVFSIHGNHDDPQGTGPEGALCALDVLSVSGVLNYFGKVDLSADETNEAEDKGIKIRPILLRKGDTHLALYGVGNVKDQRMHYELRSNRVKMYMPEGGEIAEDDWFNILLVHQNRVKHGPQQYVPEGMFDDSIKLVVWGHEHDCRITPEEVEGKGYFITQPGSSVATSLAPGEALPKHVGILSVQGSQFQIASYPLKTVRPFELDEVVLADEAAKPDSKINLDDKDTISAFLRERVEDLIRTARSKWDETHDAAHEDMMLPLIRLKVETSEVKEMTNPVRFGQDFIGRVANPRDVLQYYRRKKTEKKAANRPDVPEGDDAFSDGDEDDDGMAAMTTSDRLAKVRMANLVRQYLKAQSLDVLIEDGLEDAVMRFVDKDDKDAIKDFVKETLKDVGTEMRSRDVEEENVEEHMANAKETVASHLPDQPVRADKTKKTKGKGRAQASDNDSMGKDCGQAEDSMMEDSDDQVRVPARNGATRPRAARSKGQPALFTPASDDDDDDDPQYMSDEPPSPPPKAPAKSRGKAAPKTAVAGTAKKASTSARATKASGAANRPQRQTQLSFSKASGAKGARLVESDSD</sequence>
<feature type="region of interest" description="Disordered" evidence="17">
    <location>
        <begin position="1"/>
        <end position="34"/>
    </location>
</feature>
<keyword evidence="11 16" id="KW-0269">Exonuclease</keyword>
<proteinExistence type="inferred from homology"/>
<evidence type="ECO:0000256" key="16">
    <source>
        <dbReference type="PIRNR" id="PIRNR000882"/>
    </source>
</evidence>
<evidence type="ECO:0000256" key="17">
    <source>
        <dbReference type="SAM" id="MobiDB-lite"/>
    </source>
</evidence>
<evidence type="ECO:0000313" key="20">
    <source>
        <dbReference type="Proteomes" id="UP001565368"/>
    </source>
</evidence>
<keyword evidence="14 16" id="KW-0539">Nucleus</keyword>
<dbReference type="EMBL" id="JBBXJM010000003">
    <property type="protein sequence ID" value="KAL1409474.1"/>
    <property type="molecule type" value="Genomic_DNA"/>
</dbReference>
<feature type="region of interest" description="Disordered" evidence="17">
    <location>
        <begin position="538"/>
        <end position="702"/>
    </location>
</feature>
<evidence type="ECO:0000313" key="19">
    <source>
        <dbReference type="EMBL" id="KAL1409474.1"/>
    </source>
</evidence>
<keyword evidence="7" id="KW-0479">Metal-binding</keyword>
<keyword evidence="5" id="KW-0158">Chromosome</keyword>
<feature type="compositionally biased region" description="Acidic residues" evidence="17">
    <location>
        <begin position="438"/>
        <end position="453"/>
    </location>
</feature>
<dbReference type="RefSeq" id="XP_069209418.1">
    <property type="nucleotide sequence ID" value="XM_069352000.1"/>
</dbReference>
<evidence type="ECO:0000256" key="3">
    <source>
        <dbReference type="ARBA" id="ARBA00004286"/>
    </source>
</evidence>
<evidence type="ECO:0000256" key="7">
    <source>
        <dbReference type="ARBA" id="ARBA00022723"/>
    </source>
</evidence>
<dbReference type="CDD" id="cd00840">
    <property type="entry name" value="MPP_Mre11_N"/>
    <property type="match status" value="1"/>
</dbReference>
<comment type="cofactor">
    <cofactor evidence="1 16">
        <name>Mn(2+)</name>
        <dbReference type="ChEBI" id="CHEBI:29035"/>
    </cofactor>
</comment>
<dbReference type="Pfam" id="PF00149">
    <property type="entry name" value="Metallophos"/>
    <property type="match status" value="1"/>
</dbReference>
<evidence type="ECO:0000256" key="6">
    <source>
        <dbReference type="ARBA" id="ARBA00022722"/>
    </source>
</evidence>
<keyword evidence="8 16" id="KW-0255">Endonuclease</keyword>
<feature type="compositionally biased region" description="Polar residues" evidence="17">
    <location>
        <begin position="677"/>
        <end position="687"/>
    </location>
</feature>
<evidence type="ECO:0000256" key="9">
    <source>
        <dbReference type="ARBA" id="ARBA00022763"/>
    </source>
</evidence>
<evidence type="ECO:0000256" key="4">
    <source>
        <dbReference type="ARBA" id="ARBA00009028"/>
    </source>
</evidence>
<feature type="compositionally biased region" description="Low complexity" evidence="17">
    <location>
        <begin position="649"/>
        <end position="674"/>
    </location>
</feature>
<protein>
    <recommendedName>
        <fullName evidence="16">Double-strand break repair protein</fullName>
    </recommendedName>
</protein>
<comment type="subcellular location">
    <subcellularLocation>
        <location evidence="3">Chromosome</location>
    </subcellularLocation>
    <subcellularLocation>
        <location evidence="2 16">Nucleus</location>
    </subcellularLocation>
</comment>
<evidence type="ECO:0000256" key="15">
    <source>
        <dbReference type="ARBA" id="ARBA00023254"/>
    </source>
</evidence>
<dbReference type="SUPFAM" id="SSF56300">
    <property type="entry name" value="Metallo-dependent phosphatases"/>
    <property type="match status" value="1"/>
</dbReference>
<keyword evidence="12 16" id="KW-0234">DNA repair</keyword>
<keyword evidence="13 16" id="KW-0464">Manganese</keyword>
<evidence type="ECO:0000256" key="11">
    <source>
        <dbReference type="ARBA" id="ARBA00022839"/>
    </source>
</evidence>
<accession>A0ABR3Q421</accession>
<dbReference type="SMART" id="SM01347">
    <property type="entry name" value="Mre11_DNA_bind"/>
    <property type="match status" value="1"/>
</dbReference>
<dbReference type="InterPro" id="IPR003701">
    <property type="entry name" value="Mre11"/>
</dbReference>
<dbReference type="InterPro" id="IPR007281">
    <property type="entry name" value="Mre11_DNA-bd"/>
</dbReference>
<evidence type="ECO:0000256" key="1">
    <source>
        <dbReference type="ARBA" id="ARBA00001936"/>
    </source>
</evidence>
<feature type="domain" description="Mre11 DNA-binding" evidence="18">
    <location>
        <begin position="312"/>
        <end position="496"/>
    </location>
</feature>
<dbReference type="Gene3D" id="3.30.110.110">
    <property type="entry name" value="Mre11, capping domain"/>
    <property type="match status" value="1"/>
</dbReference>
<dbReference type="PIRSF" id="PIRSF000882">
    <property type="entry name" value="DSB_repair_MRE11"/>
    <property type="match status" value="1"/>
</dbReference>
<dbReference type="InterPro" id="IPR029052">
    <property type="entry name" value="Metallo-depent_PP-like"/>
</dbReference>
<evidence type="ECO:0000256" key="8">
    <source>
        <dbReference type="ARBA" id="ARBA00022759"/>
    </source>
</evidence>
<evidence type="ECO:0000256" key="10">
    <source>
        <dbReference type="ARBA" id="ARBA00022801"/>
    </source>
</evidence>
<evidence type="ECO:0000259" key="18">
    <source>
        <dbReference type="SMART" id="SM01347"/>
    </source>
</evidence>
<comment type="similarity">
    <text evidence="4 16">Belongs to the MRE11/RAD32 family.</text>
</comment>
<name>A0ABR3Q421_9TREE</name>
<dbReference type="PANTHER" id="PTHR10139">
    <property type="entry name" value="DOUBLE-STRAND BREAK REPAIR PROTEIN MRE11"/>
    <property type="match status" value="1"/>
</dbReference>
<evidence type="ECO:0000256" key="2">
    <source>
        <dbReference type="ARBA" id="ARBA00004123"/>
    </source>
</evidence>
<evidence type="ECO:0000256" key="13">
    <source>
        <dbReference type="ARBA" id="ARBA00023211"/>
    </source>
</evidence>
<comment type="function">
    <text evidence="16">Core component of the MRN complex, which plays a central role in double-strand break (DSB) repair, DNA recombination, maintenance of telomere integrity and meiosis. The MRN complex is involved in the repair of DNA double-strand breaks (DSBs) via homologous recombination (HR), an error-free mechanism which primarily occurs during S and G2 phases. The complex (1) mediates the end resection of damaged DNA, which generates proper single-stranded DNA, a key initial steps in HR, and is (2) required for the recruitment of other repair factors and efficient activation of ATM and ATR upon DNA damage. Within the MRN complex, MRE11 possesses both single-strand endonuclease activity and double-strand-specific 3'-5' exonuclease activity. MRE11 first endonucleolytically cleaves the 5' strand at DNA DSB ends to prevent non-homologous end joining (NHEJ) and licence HR. It then generates a single-stranded DNA gap via 3' to 5' exonucleolytic degradation, which is required for single-strand invasion and recombination.</text>
</comment>
<dbReference type="InterPro" id="IPR038487">
    <property type="entry name" value="Mre11_capping_dom"/>
</dbReference>
<keyword evidence="9 16" id="KW-0227">DNA damage</keyword>
<keyword evidence="20" id="KW-1185">Reference proteome</keyword>